<protein>
    <submittedName>
        <fullName evidence="2">Aminoglycoside phosphotransferase</fullName>
    </submittedName>
</protein>
<evidence type="ECO:0000313" key="2">
    <source>
        <dbReference type="EMBL" id="GEM47340.1"/>
    </source>
</evidence>
<dbReference type="Proteomes" id="UP000321306">
    <property type="component" value="Unassembled WGS sequence"/>
</dbReference>
<dbReference type="OrthoDB" id="73559at2"/>
<feature type="domain" description="Aminoglycoside phosphotransferase" evidence="1">
    <location>
        <begin position="24"/>
        <end position="187"/>
    </location>
</feature>
<evidence type="ECO:0000313" key="3">
    <source>
        <dbReference type="Proteomes" id="UP000321306"/>
    </source>
</evidence>
<dbReference type="SUPFAM" id="SSF56112">
    <property type="entry name" value="Protein kinase-like (PK-like)"/>
    <property type="match status" value="1"/>
</dbReference>
<evidence type="ECO:0000259" key="1">
    <source>
        <dbReference type="Pfam" id="PF01636"/>
    </source>
</evidence>
<proteinExistence type="predicted"/>
<dbReference type="PANTHER" id="PTHR40086">
    <property type="entry name" value="PHOSPHOTRANSFERASE YTMP-RELATED"/>
    <property type="match status" value="1"/>
</dbReference>
<dbReference type="GO" id="GO:0016740">
    <property type="term" value="F:transferase activity"/>
    <property type="evidence" value="ECO:0007669"/>
    <property type="project" value="UniProtKB-KW"/>
</dbReference>
<dbReference type="PANTHER" id="PTHR40086:SF1">
    <property type="entry name" value="CELL CYCLE REGULATOR CCRZ"/>
    <property type="match status" value="1"/>
</dbReference>
<comment type="caution">
    <text evidence="2">The sequence shown here is derived from an EMBL/GenBank/DDBJ whole genome shotgun (WGS) entry which is preliminary data.</text>
</comment>
<dbReference type="InterPro" id="IPR052077">
    <property type="entry name" value="CcrZ_PhaseVar_Mediator"/>
</dbReference>
<dbReference type="AlphaFoldDB" id="A0A511N3A8"/>
<name>A0A511N3A8_DEIC1</name>
<dbReference type="Pfam" id="PF01636">
    <property type="entry name" value="APH"/>
    <property type="match status" value="1"/>
</dbReference>
<accession>A0A511N3A8</accession>
<dbReference type="EMBL" id="BJXB01000013">
    <property type="protein sequence ID" value="GEM47340.1"/>
    <property type="molecule type" value="Genomic_DNA"/>
</dbReference>
<reference evidence="2 3" key="1">
    <citation type="submission" date="2019-07" db="EMBL/GenBank/DDBJ databases">
        <title>Whole genome shotgun sequence of Deinococcus cellulosilyticus NBRC 106333.</title>
        <authorList>
            <person name="Hosoyama A."/>
            <person name="Uohara A."/>
            <person name="Ohji S."/>
            <person name="Ichikawa N."/>
        </authorList>
    </citation>
    <scope>NUCLEOTIDE SEQUENCE [LARGE SCALE GENOMIC DNA]</scope>
    <source>
        <strain evidence="2 3">NBRC 106333</strain>
    </source>
</reference>
<dbReference type="RefSeq" id="WP_146885513.1">
    <property type="nucleotide sequence ID" value="NZ_BJXB01000013.1"/>
</dbReference>
<gene>
    <name evidence="2" type="ORF">DC3_29750</name>
</gene>
<dbReference type="InterPro" id="IPR011009">
    <property type="entry name" value="Kinase-like_dom_sf"/>
</dbReference>
<keyword evidence="2" id="KW-0808">Transferase</keyword>
<dbReference type="Gene3D" id="3.90.1200.10">
    <property type="match status" value="1"/>
</dbReference>
<dbReference type="InterPro" id="IPR002575">
    <property type="entry name" value="Aminoglycoside_PTrfase"/>
</dbReference>
<organism evidence="2 3">
    <name type="scientific">Deinococcus cellulosilyticus (strain DSM 18568 / NBRC 106333 / KACC 11606 / 5516J-15)</name>
    <dbReference type="NCBI Taxonomy" id="1223518"/>
    <lineage>
        <taxon>Bacteria</taxon>
        <taxon>Thermotogati</taxon>
        <taxon>Deinococcota</taxon>
        <taxon>Deinococci</taxon>
        <taxon>Deinococcales</taxon>
        <taxon>Deinococcaceae</taxon>
        <taxon>Deinococcus</taxon>
    </lineage>
</organism>
<keyword evidence="3" id="KW-1185">Reference proteome</keyword>
<sequence length="260" mass="29881">MLTELSQAYGPLEFIQESKHSLTYRTGRYVLKLYREKHQAALEADNLKRAGLGHLVHEVRITDEGELLVTHRFPGLPVTAHTLRSALPELKRFLDTLHQQRSGERVELASVERKLTQFQDIRDPENEFLFVVLERALEQGLLETEGMFCHLDLWSNNILVSDDGEVLVIDWVRAQFDDPMRDIALLKAGTLDLLPDHEALQAALAYVRTPAEQERFKAYLALTYLNDLHWIPRNTPHTVATELPFKLERARHSLGVLAEF</sequence>